<sequence length="900" mass="101774">MSTLGGSSSSLNGPSAVNNSSNTAGLGLSSNNSNSSLINQKKKYQSLHTPRRVGSMSSLGAPAGSKRPGDYYIQKLSNSSLNLSNKAPIPPNNVLNNHNTNRPTSGDSIISLQSNLSDDLSLVSSSQFDFPDSRLSSLTSNSITSPSVSPSNRCLSSESSVKEPHTPNQTFNDDVNEDVVNDLDQVNSSHSTITLKNPYQKSINSISPVSNSSTPSVKKINEKPPQLKSMSTPNIVTANNLPKNKSSNRNQSSPRTRSSSMSSTPTLNRSKSRYLNPKEKKERQQLRKKLYDDNDDDDDILSNDLDLVFNVPVIQNNAKLYLNQNNSSKLLSRTDLINDKTDNKYSINENNSNNSNFNSPRPFPLPGKLSRSTGSLDNLKDENEDEINDSNNTSKVSSFSFGTDDDLEITQNISNFYNERSTSFSKLVKINREQDVIYKLPNYVKSQSSVEDLQLISPEKLNCLDQSRPINLPPKNVNDKLKHNKEFHKVLTNFELNSRASTESRKKLNEQFMFNQQHWFKLMLLNDKELNKKLSNDKNSIRKLNWDLIIPEKFRFEYFSKILSSTMKEDDLNQINNEFNKTNDTYKNLSTQMKSSKDNEFDRSIETILDRPLFQSIMTEFEENEMVEFSLIKFKSNFKHLLYLKSLSENGLKKHDEIFLIPIFLIMFQNNQSIEEIYKLTEMYNYQVLNSEFFNEINSNLSNWYSSNHSYSISKVLGPFNHEEFENLSSNVFFEIFIQINDKLPLSMSAPSTPILSQPGSFGMGSPMPSLPGSPVIHQMNESAPNSRTSSLASSSNPNSIDGLQDLFTQSHLNSSSLGLVAKFLQLLLIYSHSTKTKLKNNLKICQGFLVVIFKYYHINWNDYGDLIKGNKSIRLNKSMDQTANLDSFVDKWKSVFKKI</sequence>
<evidence type="ECO:0000313" key="4">
    <source>
        <dbReference type="Proteomes" id="UP000095085"/>
    </source>
</evidence>
<feature type="region of interest" description="Disordered" evidence="1">
    <location>
        <begin position="342"/>
        <end position="395"/>
    </location>
</feature>
<proteinExistence type="predicted"/>
<feature type="domain" description="SBE2/SBE22 middle" evidence="2">
    <location>
        <begin position="408"/>
        <end position="492"/>
    </location>
</feature>
<protein>
    <recommendedName>
        <fullName evidence="2">SBE2/SBE22 middle domain-containing protein</fullName>
    </recommendedName>
</protein>
<feature type="compositionally biased region" description="Basic and acidic residues" evidence="1">
    <location>
        <begin position="276"/>
        <end position="292"/>
    </location>
</feature>
<evidence type="ECO:0000259" key="2">
    <source>
        <dbReference type="Pfam" id="PF22874"/>
    </source>
</evidence>
<keyword evidence="4" id="KW-1185">Reference proteome</keyword>
<feature type="compositionally biased region" description="Low complexity" evidence="1">
    <location>
        <begin position="344"/>
        <end position="359"/>
    </location>
</feature>
<feature type="compositionally biased region" description="Basic residues" evidence="1">
    <location>
        <begin position="40"/>
        <end position="51"/>
    </location>
</feature>
<dbReference type="OrthoDB" id="289721at2759"/>
<dbReference type="AlphaFoldDB" id="A0A1E4RDL3"/>
<dbReference type="EMBL" id="KV454545">
    <property type="protein sequence ID" value="ODV65341.1"/>
    <property type="molecule type" value="Genomic_DNA"/>
</dbReference>
<accession>A0A1E4RDL3</accession>
<feature type="compositionally biased region" description="Low complexity" evidence="1">
    <location>
        <begin position="202"/>
        <end position="217"/>
    </location>
</feature>
<feature type="compositionally biased region" description="Low complexity" evidence="1">
    <location>
        <begin position="92"/>
        <end position="108"/>
    </location>
</feature>
<reference evidence="4" key="1">
    <citation type="submission" date="2016-05" db="EMBL/GenBank/DDBJ databases">
        <title>Comparative genomics of biotechnologically important yeasts.</title>
        <authorList>
            <consortium name="DOE Joint Genome Institute"/>
            <person name="Riley R."/>
            <person name="Haridas S."/>
            <person name="Wolfe K.H."/>
            <person name="Lopes M.R."/>
            <person name="Hittinger C.T."/>
            <person name="Goker M."/>
            <person name="Salamov A."/>
            <person name="Wisecaver J."/>
            <person name="Long T.M."/>
            <person name="Aerts A.L."/>
            <person name="Barry K."/>
            <person name="Choi C."/>
            <person name="Clum A."/>
            <person name="Coughlan A.Y."/>
            <person name="Deshpande S."/>
            <person name="Douglass A.P."/>
            <person name="Hanson S.J."/>
            <person name="Klenk H.-P."/>
            <person name="Labutti K."/>
            <person name="Lapidus A."/>
            <person name="Lindquist E."/>
            <person name="Lipzen A."/>
            <person name="Meier-Kolthoff J.P."/>
            <person name="Ohm R.A."/>
            <person name="Otillar R.P."/>
            <person name="Pangilinan J."/>
            <person name="Peng Y."/>
            <person name="Rokas A."/>
            <person name="Rosa C.A."/>
            <person name="Scheuner C."/>
            <person name="Sibirny A.A."/>
            <person name="Slot J.C."/>
            <person name="Stielow J.B."/>
            <person name="Sun H."/>
            <person name="Kurtzman C.P."/>
            <person name="Blackwell M."/>
            <person name="Grigoriev I.V."/>
            <person name="Jeffries T.W."/>
        </authorList>
    </citation>
    <scope>NUCLEOTIDE SEQUENCE [LARGE SCALE GENOMIC DNA]</scope>
    <source>
        <strain evidence="4">NRRL Y-1933</strain>
    </source>
</reference>
<feature type="compositionally biased region" description="Low complexity" evidence="1">
    <location>
        <begin position="1"/>
        <end position="39"/>
    </location>
</feature>
<feature type="region of interest" description="Disordered" evidence="1">
    <location>
        <begin position="136"/>
        <end position="175"/>
    </location>
</feature>
<evidence type="ECO:0000256" key="1">
    <source>
        <dbReference type="SAM" id="MobiDB-lite"/>
    </source>
</evidence>
<feature type="region of interest" description="Disordered" evidence="1">
    <location>
        <begin position="774"/>
        <end position="797"/>
    </location>
</feature>
<feature type="region of interest" description="Disordered" evidence="1">
    <location>
        <begin position="1"/>
        <end position="66"/>
    </location>
</feature>
<dbReference type="GeneID" id="30993589"/>
<evidence type="ECO:0000313" key="3">
    <source>
        <dbReference type="EMBL" id="ODV65341.1"/>
    </source>
</evidence>
<dbReference type="Proteomes" id="UP000095085">
    <property type="component" value="Unassembled WGS sequence"/>
</dbReference>
<dbReference type="InterPro" id="IPR053949">
    <property type="entry name" value="SBE2/SBE22_M"/>
</dbReference>
<dbReference type="STRING" id="984485.A0A1E4RDL3"/>
<name>A0A1E4RDL3_9ASCO</name>
<gene>
    <name evidence="3" type="ORF">HYPBUDRAFT_114354</name>
</gene>
<feature type="compositionally biased region" description="Low complexity" evidence="1">
    <location>
        <begin position="136"/>
        <end position="153"/>
    </location>
</feature>
<feature type="compositionally biased region" description="Low complexity" evidence="1">
    <location>
        <begin position="783"/>
        <end position="797"/>
    </location>
</feature>
<organism evidence="3 4">
    <name type="scientific">Hyphopichia burtonii NRRL Y-1933</name>
    <dbReference type="NCBI Taxonomy" id="984485"/>
    <lineage>
        <taxon>Eukaryota</taxon>
        <taxon>Fungi</taxon>
        <taxon>Dikarya</taxon>
        <taxon>Ascomycota</taxon>
        <taxon>Saccharomycotina</taxon>
        <taxon>Pichiomycetes</taxon>
        <taxon>Debaryomycetaceae</taxon>
        <taxon>Hyphopichia</taxon>
    </lineage>
</organism>
<feature type="compositionally biased region" description="Low complexity" evidence="1">
    <location>
        <begin position="247"/>
        <end position="269"/>
    </location>
</feature>
<feature type="region of interest" description="Disordered" evidence="1">
    <location>
        <begin position="82"/>
        <end position="108"/>
    </location>
</feature>
<dbReference type="RefSeq" id="XP_020074408.1">
    <property type="nucleotide sequence ID" value="XM_020219039.1"/>
</dbReference>
<feature type="compositionally biased region" description="Polar residues" evidence="1">
    <location>
        <begin position="228"/>
        <end position="245"/>
    </location>
</feature>
<dbReference type="Pfam" id="PF22874">
    <property type="entry name" value="SBE2_M"/>
    <property type="match status" value="1"/>
</dbReference>
<feature type="region of interest" description="Disordered" evidence="1">
    <location>
        <begin position="202"/>
        <end position="297"/>
    </location>
</feature>